<dbReference type="Proteomes" id="UP000053669">
    <property type="component" value="Unassembled WGS sequence"/>
</dbReference>
<proteinExistence type="predicted"/>
<dbReference type="RefSeq" id="WP_059204159.1">
    <property type="nucleotide sequence ID" value="NZ_KQ948656.1"/>
</dbReference>
<gene>
    <name evidence="3" type="ORF">AQJ46_03675</name>
</gene>
<comment type="caution">
    <text evidence="3">The sequence shown here is derived from an EMBL/GenBank/DDBJ whole genome shotgun (WGS) entry which is preliminary data.</text>
</comment>
<organism evidence="3 4">
    <name type="scientific">Streptomyces canus</name>
    <dbReference type="NCBI Taxonomy" id="58343"/>
    <lineage>
        <taxon>Bacteria</taxon>
        <taxon>Bacillati</taxon>
        <taxon>Actinomycetota</taxon>
        <taxon>Actinomycetes</taxon>
        <taxon>Kitasatosporales</taxon>
        <taxon>Streptomycetaceae</taxon>
        <taxon>Streptomyces</taxon>
        <taxon>Streptomyces aurantiacus group</taxon>
    </lineage>
</organism>
<name>A0A117R769_9ACTN</name>
<dbReference type="InterPro" id="IPR007630">
    <property type="entry name" value="RNA_pol_sigma70_r4"/>
</dbReference>
<dbReference type="SUPFAM" id="SSF88659">
    <property type="entry name" value="Sigma3 and sigma4 domains of RNA polymerase sigma factors"/>
    <property type="match status" value="1"/>
</dbReference>
<dbReference type="EMBL" id="LMWU01000001">
    <property type="protein sequence ID" value="KUN74641.1"/>
    <property type="molecule type" value="Genomic_DNA"/>
</dbReference>
<reference evidence="3 4" key="1">
    <citation type="submission" date="2015-10" db="EMBL/GenBank/DDBJ databases">
        <title>Draft genome sequence of Streptomyces canus DSM 40017, type strain for the species Streptomyces canus.</title>
        <authorList>
            <person name="Ruckert C."/>
            <person name="Winkler A."/>
            <person name="Kalinowski J."/>
            <person name="Kampfer P."/>
            <person name="Glaeser S."/>
        </authorList>
    </citation>
    <scope>NUCLEOTIDE SEQUENCE [LARGE SCALE GENOMIC DNA]</scope>
    <source>
        <strain evidence="3 4">DSM 40017</strain>
    </source>
</reference>
<evidence type="ECO:0000313" key="4">
    <source>
        <dbReference type="Proteomes" id="UP000053669"/>
    </source>
</evidence>
<dbReference type="GO" id="GO:0006352">
    <property type="term" value="P:DNA-templated transcription initiation"/>
    <property type="evidence" value="ECO:0007669"/>
    <property type="project" value="InterPro"/>
</dbReference>
<feature type="region of interest" description="Disordered" evidence="1">
    <location>
        <begin position="72"/>
        <end position="91"/>
    </location>
</feature>
<protein>
    <recommendedName>
        <fullName evidence="2">RNA polymerase sigma-70 region 4 domain-containing protein</fullName>
    </recommendedName>
</protein>
<feature type="compositionally biased region" description="Basic and acidic residues" evidence="1">
    <location>
        <begin position="79"/>
        <end position="91"/>
    </location>
</feature>
<dbReference type="STRING" id="58343.AQJ46_03675"/>
<evidence type="ECO:0000313" key="3">
    <source>
        <dbReference type="EMBL" id="KUN74641.1"/>
    </source>
</evidence>
<dbReference type="InterPro" id="IPR013324">
    <property type="entry name" value="RNA_pol_sigma_r3/r4-like"/>
</dbReference>
<feature type="domain" description="RNA polymerase sigma-70 region 4" evidence="2">
    <location>
        <begin position="2"/>
        <end position="55"/>
    </location>
</feature>
<accession>A0A117R769</accession>
<sequence length="91" mass="10727">MLRALPERERQILCIRFFCHQRFCCAMTQNRIGLQLGLSQMQVSRLIIRTCVRLRDRVWRRLAVRLQGRAGAIARGRRSPREPRDARGAPR</sequence>
<dbReference type="Gene3D" id="1.20.140.160">
    <property type="match status" value="1"/>
</dbReference>
<dbReference type="GO" id="GO:0003700">
    <property type="term" value="F:DNA-binding transcription factor activity"/>
    <property type="evidence" value="ECO:0007669"/>
    <property type="project" value="InterPro"/>
</dbReference>
<dbReference type="Pfam" id="PF04545">
    <property type="entry name" value="Sigma70_r4"/>
    <property type="match status" value="1"/>
</dbReference>
<evidence type="ECO:0000259" key="2">
    <source>
        <dbReference type="Pfam" id="PF04545"/>
    </source>
</evidence>
<evidence type="ECO:0000256" key="1">
    <source>
        <dbReference type="SAM" id="MobiDB-lite"/>
    </source>
</evidence>
<dbReference type="AlphaFoldDB" id="A0A117R769"/>